<dbReference type="AlphaFoldDB" id="A0A0F9SHX8"/>
<accession>A0A0F9SHX8</accession>
<evidence type="ECO:0000313" key="2">
    <source>
        <dbReference type="EMBL" id="KKN61877.1"/>
    </source>
</evidence>
<dbReference type="EMBL" id="LAZR01000642">
    <property type="protein sequence ID" value="KKN61877.1"/>
    <property type="molecule type" value="Genomic_DNA"/>
</dbReference>
<reference evidence="2" key="1">
    <citation type="journal article" date="2015" name="Nature">
        <title>Complex archaea that bridge the gap between prokaryotes and eukaryotes.</title>
        <authorList>
            <person name="Spang A."/>
            <person name="Saw J.H."/>
            <person name="Jorgensen S.L."/>
            <person name="Zaremba-Niedzwiedzka K."/>
            <person name="Martijn J."/>
            <person name="Lind A.E."/>
            <person name="van Eijk R."/>
            <person name="Schleper C."/>
            <person name="Guy L."/>
            <person name="Ettema T.J."/>
        </authorList>
    </citation>
    <scope>NUCLEOTIDE SEQUENCE</scope>
</reference>
<sequence>MKDLLKSLFILVATSAAFLLGLYIGEEKMKAKIDDFQEDLEEKK</sequence>
<keyword evidence="1" id="KW-1133">Transmembrane helix</keyword>
<protein>
    <submittedName>
        <fullName evidence="2">Uncharacterized protein</fullName>
    </submittedName>
</protein>
<organism evidence="2">
    <name type="scientific">marine sediment metagenome</name>
    <dbReference type="NCBI Taxonomy" id="412755"/>
    <lineage>
        <taxon>unclassified sequences</taxon>
        <taxon>metagenomes</taxon>
        <taxon>ecological metagenomes</taxon>
    </lineage>
</organism>
<comment type="caution">
    <text evidence="2">The sequence shown here is derived from an EMBL/GenBank/DDBJ whole genome shotgun (WGS) entry which is preliminary data.</text>
</comment>
<keyword evidence="1" id="KW-0472">Membrane</keyword>
<evidence type="ECO:0000256" key="1">
    <source>
        <dbReference type="SAM" id="Phobius"/>
    </source>
</evidence>
<keyword evidence="1" id="KW-0812">Transmembrane</keyword>
<name>A0A0F9SHX8_9ZZZZ</name>
<gene>
    <name evidence="2" type="ORF">LCGC14_0517630</name>
</gene>
<proteinExistence type="predicted"/>
<feature type="transmembrane region" description="Helical" evidence="1">
    <location>
        <begin position="6"/>
        <end position="24"/>
    </location>
</feature>